<keyword evidence="1" id="KW-1133">Transmembrane helix</keyword>
<dbReference type="CDD" id="cd01949">
    <property type="entry name" value="GGDEF"/>
    <property type="match status" value="1"/>
</dbReference>
<keyword evidence="4" id="KW-1185">Reference proteome</keyword>
<dbReference type="GO" id="GO:0005886">
    <property type="term" value="C:plasma membrane"/>
    <property type="evidence" value="ECO:0007669"/>
    <property type="project" value="TreeGrafter"/>
</dbReference>
<dbReference type="Pfam" id="PF08269">
    <property type="entry name" value="dCache_2"/>
    <property type="match status" value="1"/>
</dbReference>
<dbReference type="SMART" id="SM00267">
    <property type="entry name" value="GGDEF"/>
    <property type="match status" value="1"/>
</dbReference>
<dbReference type="InterPro" id="IPR043128">
    <property type="entry name" value="Rev_trsase/Diguanyl_cyclase"/>
</dbReference>
<dbReference type="EMBL" id="MCIA01000001">
    <property type="protein sequence ID" value="RKD35383.1"/>
    <property type="molecule type" value="Genomic_DNA"/>
</dbReference>
<dbReference type="SUPFAM" id="SSF55073">
    <property type="entry name" value="Nucleotide cyclase"/>
    <property type="match status" value="1"/>
</dbReference>
<proteinExistence type="predicted"/>
<keyword evidence="1" id="KW-0812">Transmembrane</keyword>
<name>A0A419TD25_9FIRM</name>
<dbReference type="GO" id="GO:1902201">
    <property type="term" value="P:negative regulation of bacterial-type flagellum-dependent cell motility"/>
    <property type="evidence" value="ECO:0007669"/>
    <property type="project" value="TreeGrafter"/>
</dbReference>
<gene>
    <name evidence="3" type="ORF">BET01_00775</name>
</gene>
<dbReference type="InterPro" id="IPR029787">
    <property type="entry name" value="Nucleotide_cyclase"/>
</dbReference>
<feature type="transmembrane region" description="Helical" evidence="1">
    <location>
        <begin position="288"/>
        <end position="310"/>
    </location>
</feature>
<reference evidence="3 4" key="1">
    <citation type="submission" date="2016-08" db="EMBL/GenBank/DDBJ databases">
        <title>A new outlook on sporulation: Clostridium algidixylanolyticum.</title>
        <authorList>
            <person name="Poppleton D.I."/>
            <person name="Gribaldo S."/>
        </authorList>
    </citation>
    <scope>NUCLEOTIDE SEQUENCE [LARGE SCALE GENOMIC DNA]</scope>
    <source>
        <strain evidence="3 4">SPL73</strain>
    </source>
</reference>
<evidence type="ECO:0000313" key="4">
    <source>
        <dbReference type="Proteomes" id="UP000284277"/>
    </source>
</evidence>
<dbReference type="InterPro" id="IPR004010">
    <property type="entry name" value="Double_Cache_2"/>
</dbReference>
<dbReference type="GO" id="GO:0052621">
    <property type="term" value="F:diguanylate cyclase activity"/>
    <property type="evidence" value="ECO:0007669"/>
    <property type="project" value="TreeGrafter"/>
</dbReference>
<evidence type="ECO:0000313" key="3">
    <source>
        <dbReference type="EMBL" id="RKD35383.1"/>
    </source>
</evidence>
<dbReference type="InterPro" id="IPR000160">
    <property type="entry name" value="GGDEF_dom"/>
</dbReference>
<feature type="domain" description="GGDEF" evidence="2">
    <location>
        <begin position="356"/>
        <end position="488"/>
    </location>
</feature>
<protein>
    <submittedName>
        <fullName evidence="3">Diguanylate cyclase</fullName>
    </submittedName>
</protein>
<dbReference type="FunFam" id="3.30.70.270:FF:000001">
    <property type="entry name" value="Diguanylate cyclase domain protein"/>
    <property type="match status" value="1"/>
</dbReference>
<dbReference type="Gene3D" id="3.30.450.20">
    <property type="entry name" value="PAS domain"/>
    <property type="match status" value="1"/>
</dbReference>
<dbReference type="PANTHER" id="PTHR45138">
    <property type="entry name" value="REGULATORY COMPONENTS OF SENSORY TRANSDUCTION SYSTEM"/>
    <property type="match status" value="1"/>
</dbReference>
<evidence type="ECO:0000259" key="2">
    <source>
        <dbReference type="PROSITE" id="PS50887"/>
    </source>
</evidence>
<dbReference type="AlphaFoldDB" id="A0A419TD25"/>
<dbReference type="PANTHER" id="PTHR45138:SF9">
    <property type="entry name" value="DIGUANYLATE CYCLASE DGCM-RELATED"/>
    <property type="match status" value="1"/>
</dbReference>
<organism evidence="3 4">
    <name type="scientific">Lacrimispora algidixylanolytica</name>
    <dbReference type="NCBI Taxonomy" id="94868"/>
    <lineage>
        <taxon>Bacteria</taxon>
        <taxon>Bacillati</taxon>
        <taxon>Bacillota</taxon>
        <taxon>Clostridia</taxon>
        <taxon>Lachnospirales</taxon>
        <taxon>Lachnospiraceae</taxon>
        <taxon>Lacrimispora</taxon>
    </lineage>
</organism>
<dbReference type="NCBIfam" id="TIGR00254">
    <property type="entry name" value="GGDEF"/>
    <property type="match status" value="1"/>
</dbReference>
<dbReference type="Gene3D" id="3.30.70.270">
    <property type="match status" value="1"/>
</dbReference>
<dbReference type="PROSITE" id="PS50887">
    <property type="entry name" value="GGDEF"/>
    <property type="match status" value="1"/>
</dbReference>
<dbReference type="InterPro" id="IPR050469">
    <property type="entry name" value="Diguanylate_Cyclase"/>
</dbReference>
<evidence type="ECO:0000256" key="1">
    <source>
        <dbReference type="SAM" id="Phobius"/>
    </source>
</evidence>
<dbReference type="Proteomes" id="UP000284277">
    <property type="component" value="Unassembled WGS sequence"/>
</dbReference>
<dbReference type="GO" id="GO:0043709">
    <property type="term" value="P:cell adhesion involved in single-species biofilm formation"/>
    <property type="evidence" value="ECO:0007669"/>
    <property type="project" value="TreeGrafter"/>
</dbReference>
<dbReference type="Pfam" id="PF00990">
    <property type="entry name" value="GGDEF"/>
    <property type="match status" value="1"/>
</dbReference>
<keyword evidence="1" id="KW-0472">Membrane</keyword>
<accession>A0A419TD25</accession>
<sequence>MVCFYLFSIDKVGDIYIGSSKKVICSIKKDFLKDTVDNLVSEIDIKRTLKSANIEKFVARTVGIIDMKMDLRDEEFQEFFIDFFTDNPDFKNVMVVLWDDKANRAVYDPYHLSGSTWVDTVYNNAGTFTSYRVAIHGKYRYMIGVTKEYTESLVKADISSTIRNVQFAGNSFIQVNEIMNYKGGKNFAVCRIYPDMLEKEGTYLSTDAPDALGDFPYKTELDAINKEGEVFYGYTVNRGDHNEDSKTMIYSKLYKEYNWVISMGIYLDDLNPYLEQINQDSSQMVSRLSFLLVVLFAFILAISLSAISLIENLYHRSSRKQMESEMNLDSLTGADTRRSGARELTDAFHKFKRLGEGPGVMMCDLDHFKVINDKYGHSAGDKVLLEFVKEMKLFLRSSDIVIRWGGDEFVFLLQGLRQEAALDFCRKFILKVSELRIEEMEDELSITVSVGISFFKETDEAYTDALKRSDEALYQSKERGRNLASVLN</sequence>
<comment type="caution">
    <text evidence="3">The sequence shown here is derived from an EMBL/GenBank/DDBJ whole genome shotgun (WGS) entry which is preliminary data.</text>
</comment>